<feature type="chain" id="PRO_5010345958" evidence="1">
    <location>
        <begin position="28"/>
        <end position="237"/>
    </location>
</feature>
<feature type="signal peptide" evidence="1">
    <location>
        <begin position="1"/>
        <end position="27"/>
    </location>
</feature>
<dbReference type="RefSeq" id="WP_071363588.1">
    <property type="nucleotide sequence ID" value="NZ_JRYB01000001.1"/>
</dbReference>
<dbReference type="NCBIfam" id="TIGR02595">
    <property type="entry name" value="PEP_CTERM"/>
    <property type="match status" value="1"/>
</dbReference>
<sequence length="237" mass="25867">MNKILARGGAAAILVAAIGMAASPAVAQDEPPLLDPGLQGQLERWLGAGPLYLDNIYTRQPGDDSLDFHAAADGRGSNFTLMRVANDAGDSWVVGGYNPRSWSSTAGWHVSERDWQRTAFLFNYTDPAVYRQLLLDNILPSQGSRQTYNWPDHGPTFGAGPDLFVDDRLTTSISWQLSYGDPAFEGRSIIDGTYGGQFRRVEALETYAISLVPEPPAYALLLGGLAVAAWTARRRHR</sequence>
<protein>
    <submittedName>
        <fullName evidence="2">PEP-CTERM-sorting domain protein</fullName>
    </submittedName>
</protein>
<evidence type="ECO:0000313" key="2">
    <source>
        <dbReference type="EMBL" id="OIJ41715.1"/>
    </source>
</evidence>
<gene>
    <name evidence="2" type="ORF">LO55_5124</name>
</gene>
<dbReference type="AlphaFoldDB" id="A0A1S2N9J3"/>
<dbReference type="InterPro" id="IPR013424">
    <property type="entry name" value="Ice-binding_C"/>
</dbReference>
<accession>A0A1S2N9J3</accession>
<reference evidence="2 3" key="1">
    <citation type="submission" date="2014-10" db="EMBL/GenBank/DDBJ databases">
        <authorList>
            <person name="Seo M.-J."/>
            <person name="Seok Y.J."/>
            <person name="Cha I.-T."/>
        </authorList>
    </citation>
    <scope>NUCLEOTIDE SEQUENCE [LARGE SCALE GENOMIC DNA]</scope>
    <source>
        <strain evidence="2 3">NEU</strain>
    </source>
</reference>
<proteinExistence type="predicted"/>
<evidence type="ECO:0000256" key="1">
    <source>
        <dbReference type="SAM" id="SignalP"/>
    </source>
</evidence>
<evidence type="ECO:0000313" key="3">
    <source>
        <dbReference type="Proteomes" id="UP000180246"/>
    </source>
</evidence>
<name>A0A1S2N9J3_9BURK</name>
<organism evidence="2 3">
    <name type="scientific">Massilia timonae</name>
    <dbReference type="NCBI Taxonomy" id="47229"/>
    <lineage>
        <taxon>Bacteria</taxon>
        <taxon>Pseudomonadati</taxon>
        <taxon>Pseudomonadota</taxon>
        <taxon>Betaproteobacteria</taxon>
        <taxon>Burkholderiales</taxon>
        <taxon>Oxalobacteraceae</taxon>
        <taxon>Telluria group</taxon>
        <taxon>Massilia</taxon>
    </lineage>
</organism>
<dbReference type="Proteomes" id="UP000180246">
    <property type="component" value="Unassembled WGS sequence"/>
</dbReference>
<comment type="caution">
    <text evidence="2">The sequence shown here is derived from an EMBL/GenBank/DDBJ whole genome shotgun (WGS) entry which is preliminary data.</text>
</comment>
<dbReference type="NCBIfam" id="NF038124">
    <property type="entry name" value="PEP_CTERM_TLD_A"/>
    <property type="match status" value="1"/>
</dbReference>
<dbReference type="EMBL" id="JRYB01000001">
    <property type="protein sequence ID" value="OIJ41715.1"/>
    <property type="molecule type" value="Genomic_DNA"/>
</dbReference>
<keyword evidence="1" id="KW-0732">Signal</keyword>